<dbReference type="PIRSF" id="PIRSF011396">
    <property type="entry name" value="Trp_halogenase"/>
    <property type="match status" value="1"/>
</dbReference>
<feature type="active site" evidence="1">
    <location>
        <position position="82"/>
    </location>
</feature>
<protein>
    <submittedName>
        <fullName evidence="3">Tryptophan 7-halogenase</fullName>
    </submittedName>
</protein>
<proteinExistence type="predicted"/>
<keyword evidence="2" id="KW-0274">FAD</keyword>
<feature type="binding site" evidence="2">
    <location>
        <position position="189"/>
    </location>
    <ligand>
        <name>FAD</name>
        <dbReference type="ChEBI" id="CHEBI:57692"/>
    </ligand>
</feature>
<evidence type="ECO:0000256" key="1">
    <source>
        <dbReference type="PIRSR" id="PIRSR011396-1"/>
    </source>
</evidence>
<dbReference type="InterPro" id="IPR033856">
    <property type="entry name" value="Trp_halogen"/>
</dbReference>
<dbReference type="Proteomes" id="UP000601768">
    <property type="component" value="Unassembled WGS sequence"/>
</dbReference>
<sequence length="505" mass="56568">MTQQSNNIQQFLIVGGGTAGWLAVATLSNILQNADCQITLVESNDIGTIGVGEATIPPLLDAIRALGIDEADFIRKTQATFKWGIQFRDWLQKGSDYFHPFGALGRRIDGHEFYQVWLKCRAEGDNTPLMAHSVEAELCTQQRFFEPFNAANTPLASAQYALHLDSGLVANYLRDFAIARGVQRIEGTVSQVHQHQNGDIASVSLIDGQQLSAQFFIDCSGFRGLLIEQTLNAGYHDWSAYLPCNRAVTVQSQNVHDALPYTIATARESGWTWQIPLQHRTGNGYVFCDQFCDDQTATDTLLNAVEGEVISTPRIIPFTTGMRKQCWFKNCLALGLAQGFLEPLESTAIHLVSKTLALFVRYFPSLSDNQFLQQEFNRKVELDYLEIRDFLILHYCTTKRSDTAFWQHCANMPIPDSLQYKIELFKQAGNLVHQDEALFQSSSWYAIFTGMQVFPQRYNPTLDALNSQKLQQSLAAGANAIKQAVSKQPAHMEFIRQYCAAPNPG</sequence>
<feature type="binding site" evidence="2">
    <location>
        <position position="345"/>
    </location>
    <ligand>
        <name>L-tryptophan</name>
        <dbReference type="ChEBI" id="CHEBI:57912"/>
    </ligand>
</feature>
<dbReference type="InterPro" id="IPR036188">
    <property type="entry name" value="FAD/NAD-bd_sf"/>
</dbReference>
<dbReference type="GO" id="GO:0000166">
    <property type="term" value="F:nucleotide binding"/>
    <property type="evidence" value="ECO:0007669"/>
    <property type="project" value="UniProtKB-KW"/>
</dbReference>
<dbReference type="PANTHER" id="PTHR43747:SF4">
    <property type="entry name" value="FLAVIN-DEPENDENT TRYPTOPHAN HALOGENASE"/>
    <property type="match status" value="1"/>
</dbReference>
<gene>
    <name evidence="3" type="ORF">H8B19_07465</name>
</gene>
<keyword evidence="2" id="KW-0547">Nucleotide-binding</keyword>
<feature type="binding site" evidence="2">
    <location>
        <begin position="16"/>
        <end position="19"/>
    </location>
    <ligand>
        <name>FAD</name>
        <dbReference type="ChEBI" id="CHEBI:57692"/>
    </ligand>
</feature>
<accession>A0A8J6ISP3</accession>
<dbReference type="RefSeq" id="WP_186506186.1">
    <property type="nucleotide sequence ID" value="NZ_JACNEP010000005.1"/>
</dbReference>
<keyword evidence="4" id="KW-1185">Reference proteome</keyword>
<dbReference type="InterPro" id="IPR050816">
    <property type="entry name" value="Flavin-dep_Halogenase_NPB"/>
</dbReference>
<feature type="binding site" evidence="2">
    <location>
        <position position="82"/>
    </location>
    <ligand>
        <name>7-chloro-L-tryptophan</name>
        <dbReference type="ChEBI" id="CHEBI:58713"/>
    </ligand>
</feature>
<evidence type="ECO:0000256" key="2">
    <source>
        <dbReference type="PIRSR" id="PIRSR011396-2"/>
    </source>
</evidence>
<evidence type="ECO:0000313" key="4">
    <source>
        <dbReference type="Proteomes" id="UP000601768"/>
    </source>
</evidence>
<reference evidence="3" key="1">
    <citation type="journal article" date="2018" name="Int. J. Syst. Evol. Microbiol.">
        <title>Neptunicella marina gen. nov., sp. nov., isolated from surface seawater.</title>
        <authorList>
            <person name="Liu X."/>
            <person name="Lai Q."/>
            <person name="Du Y."/>
            <person name="Zhang X."/>
            <person name="Liu Z."/>
            <person name="Sun F."/>
            <person name="Shao Z."/>
        </authorList>
    </citation>
    <scope>NUCLEOTIDE SEQUENCE</scope>
    <source>
        <strain evidence="3">S27-2</strain>
    </source>
</reference>
<dbReference type="GO" id="GO:0004497">
    <property type="term" value="F:monooxygenase activity"/>
    <property type="evidence" value="ECO:0007669"/>
    <property type="project" value="InterPro"/>
</dbReference>
<organism evidence="3 4">
    <name type="scientific">Neptunicella marina</name>
    <dbReference type="NCBI Taxonomy" id="2125989"/>
    <lineage>
        <taxon>Bacteria</taxon>
        <taxon>Pseudomonadati</taxon>
        <taxon>Pseudomonadota</taxon>
        <taxon>Gammaproteobacteria</taxon>
        <taxon>Alteromonadales</taxon>
        <taxon>Alteromonadaceae</taxon>
        <taxon>Neptunicella</taxon>
    </lineage>
</organism>
<feature type="binding site" evidence="2">
    <location>
        <position position="336"/>
    </location>
    <ligand>
        <name>FAD</name>
        <dbReference type="ChEBI" id="CHEBI:57692"/>
    </ligand>
</feature>
<dbReference type="Gene3D" id="3.50.50.60">
    <property type="entry name" value="FAD/NAD(P)-binding domain"/>
    <property type="match status" value="1"/>
</dbReference>
<keyword evidence="2" id="KW-0285">Flavoprotein</keyword>
<comment type="caution">
    <text evidence="3">The sequence shown here is derived from an EMBL/GenBank/DDBJ whole genome shotgun (WGS) entry which is preliminary data.</text>
</comment>
<evidence type="ECO:0000313" key="3">
    <source>
        <dbReference type="EMBL" id="MBC3765709.1"/>
    </source>
</evidence>
<dbReference type="AlphaFoldDB" id="A0A8J6ISP3"/>
<name>A0A8J6ISP3_9ALTE</name>
<dbReference type="Pfam" id="PF04820">
    <property type="entry name" value="Trp_halogenase"/>
    <property type="match status" value="1"/>
</dbReference>
<dbReference type="InterPro" id="IPR006905">
    <property type="entry name" value="Flavin_halogenase"/>
</dbReference>
<dbReference type="SUPFAM" id="SSF51905">
    <property type="entry name" value="FAD/NAD(P)-binding domain"/>
    <property type="match status" value="1"/>
</dbReference>
<dbReference type="PANTHER" id="PTHR43747">
    <property type="entry name" value="FAD-BINDING PROTEIN"/>
    <property type="match status" value="1"/>
</dbReference>
<feature type="binding site" evidence="2">
    <location>
        <position position="349"/>
    </location>
    <ligand>
        <name>FAD</name>
        <dbReference type="ChEBI" id="CHEBI:57692"/>
    </ligand>
</feature>
<reference evidence="3" key="2">
    <citation type="submission" date="2020-08" db="EMBL/GenBank/DDBJ databases">
        <authorList>
            <person name="Lai Q."/>
        </authorList>
    </citation>
    <scope>NUCLEOTIDE SEQUENCE</scope>
    <source>
        <strain evidence="3">S27-2</strain>
    </source>
</reference>
<dbReference type="EMBL" id="JACNEP010000005">
    <property type="protein sequence ID" value="MBC3765709.1"/>
    <property type="molecule type" value="Genomic_DNA"/>
</dbReference>